<evidence type="ECO:0000256" key="4">
    <source>
        <dbReference type="ARBA" id="ARBA00022692"/>
    </source>
</evidence>
<dbReference type="PANTHER" id="PTHR33362">
    <property type="entry name" value="SIALIC ACID TRAP TRANSPORTER PERMEASE PROTEIN SIAT-RELATED"/>
    <property type="match status" value="1"/>
</dbReference>
<keyword evidence="3 7" id="KW-0997">Cell inner membrane</keyword>
<organism evidence="9 10">
    <name type="scientific">Palleronia aestuarii</name>
    <dbReference type="NCBI Taxonomy" id="568105"/>
    <lineage>
        <taxon>Bacteria</taxon>
        <taxon>Pseudomonadati</taxon>
        <taxon>Pseudomonadota</taxon>
        <taxon>Alphaproteobacteria</taxon>
        <taxon>Rhodobacterales</taxon>
        <taxon>Roseobacteraceae</taxon>
        <taxon>Palleronia</taxon>
    </lineage>
</organism>
<dbReference type="PIRSF" id="PIRSF006066">
    <property type="entry name" value="HI0050"/>
    <property type="match status" value="1"/>
</dbReference>
<feature type="transmembrane region" description="Helical" evidence="7">
    <location>
        <begin position="402"/>
        <end position="427"/>
    </location>
</feature>
<comment type="caution">
    <text evidence="9">The sequence shown here is derived from an EMBL/GenBank/DDBJ whole genome shotgun (WGS) entry which is preliminary data.</text>
</comment>
<evidence type="ECO:0000256" key="5">
    <source>
        <dbReference type="ARBA" id="ARBA00022989"/>
    </source>
</evidence>
<comment type="subcellular location">
    <subcellularLocation>
        <location evidence="1 7">Cell inner membrane</location>
        <topology evidence="1 7">Multi-pass membrane protein</topology>
    </subcellularLocation>
</comment>
<evidence type="ECO:0000256" key="3">
    <source>
        <dbReference type="ARBA" id="ARBA00022519"/>
    </source>
</evidence>
<protein>
    <recommendedName>
        <fullName evidence="7">TRAP transporter large permease protein</fullName>
    </recommendedName>
</protein>
<feature type="transmembrane region" description="Helical" evidence="7">
    <location>
        <begin position="218"/>
        <end position="240"/>
    </location>
</feature>
<name>A0A2W7MW07_9RHOB</name>
<gene>
    <name evidence="9" type="ORF">LX81_03613</name>
</gene>
<feature type="transmembrane region" description="Helical" evidence="7">
    <location>
        <begin position="246"/>
        <end position="265"/>
    </location>
</feature>
<dbReference type="OrthoDB" id="9790209at2"/>
<evidence type="ECO:0000256" key="2">
    <source>
        <dbReference type="ARBA" id="ARBA00022475"/>
    </source>
</evidence>
<evidence type="ECO:0000313" key="10">
    <source>
        <dbReference type="Proteomes" id="UP000248916"/>
    </source>
</evidence>
<feature type="transmembrane region" description="Helical" evidence="7">
    <location>
        <begin position="172"/>
        <end position="197"/>
    </location>
</feature>
<feature type="transmembrane region" description="Helical" evidence="7">
    <location>
        <begin position="137"/>
        <end position="160"/>
    </location>
</feature>
<dbReference type="RefSeq" id="WP_111538653.1">
    <property type="nucleotide sequence ID" value="NZ_QKZL01000024.1"/>
</dbReference>
<comment type="similarity">
    <text evidence="7">Belongs to the TRAP transporter large permease family.</text>
</comment>
<accession>A0A2W7MW07</accession>
<dbReference type="EMBL" id="QKZL01000024">
    <property type="protein sequence ID" value="PZX12355.1"/>
    <property type="molecule type" value="Genomic_DNA"/>
</dbReference>
<dbReference type="Pfam" id="PF06808">
    <property type="entry name" value="DctM"/>
    <property type="match status" value="1"/>
</dbReference>
<dbReference type="GO" id="GO:0005886">
    <property type="term" value="C:plasma membrane"/>
    <property type="evidence" value="ECO:0007669"/>
    <property type="project" value="UniProtKB-SubCell"/>
</dbReference>
<sequence length="433" mass="45422">MIEPIIVVVLLLGLIALGAPIFLALGAAGLTGLYMARGSMAFFFGPTSLFGQLNSFELLALPLFVLMGAFLAATPVGANLFKAAVIWLQWLRGGLAIATVGASAVFGAVSGVSIAGVAAVGSIAVPQMLERGYSRRLASGSVVASGALAMLIPPSVPLIIYGAVSSVSVADLFIGGIIPGLSLALALCIYVFIRAYLNPEEAPRGEHVEYSWGDRIRALGGIWHAVLLIVVVLGAIYSGIATPSEAAAFGAVGAFLVAVAIFRCLDFRGVMDVIAQSARISGSILIIMGCAKIFGDYLNLVRVPDAITNFLVGTNLPPEVILMLIMLALVGLGMLVDAVSLIVVTTPILLPLITTLGYDPLWFGIILVMNLEIAVITPPVGLNLYTLKAVAPMLKIEEIVRSVVPFVVIQFLMLALFVLVPSISLWLPNLMRN</sequence>
<keyword evidence="2" id="KW-1003">Cell membrane</keyword>
<dbReference type="PANTHER" id="PTHR33362:SF5">
    <property type="entry name" value="C4-DICARBOXYLATE TRAP TRANSPORTER LARGE PERMEASE PROTEIN DCTM"/>
    <property type="match status" value="1"/>
</dbReference>
<feature type="transmembrane region" description="Helical" evidence="7">
    <location>
        <begin position="277"/>
        <end position="300"/>
    </location>
</feature>
<comment type="subunit">
    <text evidence="7">The complex comprises the extracytoplasmic solute receptor protein and the two transmembrane proteins.</text>
</comment>
<keyword evidence="6 7" id="KW-0472">Membrane</keyword>
<dbReference type="InterPro" id="IPR004681">
    <property type="entry name" value="TRAP_DctM"/>
</dbReference>
<feature type="domain" description="TRAP C4-dicarboxylate transport system permease DctM subunit" evidence="8">
    <location>
        <begin position="8"/>
        <end position="423"/>
    </location>
</feature>
<dbReference type="InterPro" id="IPR010656">
    <property type="entry name" value="DctM"/>
</dbReference>
<feature type="transmembrane region" description="Helical" evidence="7">
    <location>
        <begin position="6"/>
        <end position="35"/>
    </location>
</feature>
<dbReference type="AlphaFoldDB" id="A0A2W7MW07"/>
<reference evidence="9 10" key="1">
    <citation type="submission" date="2018-06" db="EMBL/GenBank/DDBJ databases">
        <title>Genomic Encyclopedia of Archaeal and Bacterial Type Strains, Phase II (KMG-II): from individual species to whole genera.</title>
        <authorList>
            <person name="Goeker M."/>
        </authorList>
    </citation>
    <scope>NUCLEOTIDE SEQUENCE [LARGE SCALE GENOMIC DNA]</scope>
    <source>
        <strain evidence="9 10">DSM 22009</strain>
    </source>
</reference>
<dbReference type="Proteomes" id="UP000248916">
    <property type="component" value="Unassembled WGS sequence"/>
</dbReference>
<keyword evidence="10" id="KW-1185">Reference proteome</keyword>
<dbReference type="NCBIfam" id="TIGR00786">
    <property type="entry name" value="dctM"/>
    <property type="match status" value="1"/>
</dbReference>
<feature type="transmembrane region" description="Helical" evidence="7">
    <location>
        <begin position="320"/>
        <end position="349"/>
    </location>
</feature>
<feature type="transmembrane region" description="Helical" evidence="7">
    <location>
        <begin position="361"/>
        <end position="382"/>
    </location>
</feature>
<feature type="transmembrane region" description="Helical" evidence="7">
    <location>
        <begin position="96"/>
        <end position="125"/>
    </location>
</feature>
<evidence type="ECO:0000256" key="6">
    <source>
        <dbReference type="ARBA" id="ARBA00023136"/>
    </source>
</evidence>
<evidence type="ECO:0000256" key="7">
    <source>
        <dbReference type="RuleBase" id="RU369079"/>
    </source>
</evidence>
<dbReference type="GO" id="GO:0022857">
    <property type="term" value="F:transmembrane transporter activity"/>
    <property type="evidence" value="ECO:0007669"/>
    <property type="project" value="UniProtKB-UniRule"/>
</dbReference>
<feature type="transmembrane region" description="Helical" evidence="7">
    <location>
        <begin position="56"/>
        <end position="76"/>
    </location>
</feature>
<keyword evidence="7" id="KW-0813">Transport</keyword>
<evidence type="ECO:0000259" key="8">
    <source>
        <dbReference type="Pfam" id="PF06808"/>
    </source>
</evidence>
<keyword evidence="4 7" id="KW-0812">Transmembrane</keyword>
<keyword evidence="5 7" id="KW-1133">Transmembrane helix</keyword>
<comment type="function">
    <text evidence="7">Part of the tripartite ATP-independent periplasmic (TRAP) transport system.</text>
</comment>
<proteinExistence type="inferred from homology"/>
<evidence type="ECO:0000256" key="1">
    <source>
        <dbReference type="ARBA" id="ARBA00004429"/>
    </source>
</evidence>
<evidence type="ECO:0000313" key="9">
    <source>
        <dbReference type="EMBL" id="PZX12355.1"/>
    </source>
</evidence>